<evidence type="ECO:0000256" key="9">
    <source>
        <dbReference type="ARBA" id="ARBA00048329"/>
    </source>
</evidence>
<feature type="coiled-coil region" evidence="13">
    <location>
        <begin position="506"/>
        <end position="547"/>
    </location>
</feature>
<evidence type="ECO:0000256" key="14">
    <source>
        <dbReference type="SAM" id="MobiDB-lite"/>
    </source>
</evidence>
<evidence type="ECO:0000256" key="12">
    <source>
        <dbReference type="ARBA" id="ARBA00080806"/>
    </source>
</evidence>
<dbReference type="EMBL" id="CAJPVJ010005091">
    <property type="protein sequence ID" value="CAG2169222.1"/>
    <property type="molecule type" value="Genomic_DNA"/>
</dbReference>
<evidence type="ECO:0000259" key="15">
    <source>
        <dbReference type="PROSITE" id="PS50011"/>
    </source>
</evidence>
<dbReference type="InterPro" id="IPR001245">
    <property type="entry name" value="Ser-Thr/Tyr_kinase_cat_dom"/>
</dbReference>
<sequence>MSLKSGLSLSEIPRDDIHGVFRTLESPKVSRRRFSDDLSAHFDADTFDVEPFDKGMLCIKEELTQISLTLPRVHQNNGKCVALTLQTKNEPQLIINNIHNSPAIGHSVSNGSLSQSLPDLLNESGVKEVPNRLDIAFNPEMAITPNTPFAGAVIATTPTQMGFAGPSNASSGATAKRQWSINGFFGCFRTIWNALDKSADKQHKSDDWEIPFENIRDLEWLGSGAQGAVFMGKLNSQLVAVKKVKERCETEIRHLRKLNHPNIVAFKGVCTQTSNCYCIVMEYCPYGQLYDLLKSGKRVPPGKVVDWALQIASGMNYLHVHKIIHRDLKSPNVLITYNDVLKISDFGTSKQWNDRSTKMSFKGTVAWMAPEVIRNEPCSEKVDVWSFGVVLWELMNCEIPYRDVDSSAVIWGVGNSSLTLPIPTKCFPEGFQLLMKQCWNAKARNRPSFKNIIMHIEIAANELVNIHAEDYFKLQIDWRDEIQNCLVRMKRNGRRDMSTDDEAELIKKRKDELSHAQDIREHYERKLERANNLYMELTACMLQLEQKEKELIRREKVLTGGRAHKRQIVGPLLQAAHERISNSRRGSYRPDQPIELQSPAKQASNECISCHGSARSRIKRNRQRRSINGQTAVAHYHSPANNPALSSPLNNNYITYSPRPSPLQERKSFVDTETQTDYVFSESDLVSPSSSTLSPMSAIGRPVETVIEMGDNDINNGIIRGIPKTSTTSTFDSGFDSQSCLSTPTARTAGGHHDRSPVTPISGKSSSVETDTEDSNRTKLKTRSTNITQNTVPSLSSIDENGVNSNTGAPLPAPSDQFCDVAIVRRGSVTCQRRFGGTCMSDFNKIAHKSPPYMGQRPVLQHAGSNISIVSHSSSSGSEEEGAVDSDDYCGSHPSHHKRKGLAQHLSQHRLSGQSISTLSSDGNLSDEEEGNTSEYSSNQNDMISSLSNPDLTNANLDNSPVSASAANSVGNSDSKKLPSTPHSLSSTNTTTTNSDTDDVSNVTVATSYLVVHNPSHYPSYNLNNNNNDNQTNTSHTTTSSSSQSQPSQPQQPNNVTSETTVW</sequence>
<evidence type="ECO:0000256" key="7">
    <source>
        <dbReference type="ARBA" id="ARBA00022840"/>
    </source>
</evidence>
<dbReference type="PANTHER" id="PTHR44329">
    <property type="entry name" value="SERINE/THREONINE-PROTEIN KINASE TNNI3K-RELATED"/>
    <property type="match status" value="1"/>
</dbReference>
<evidence type="ECO:0000256" key="11">
    <source>
        <dbReference type="ARBA" id="ARBA00077446"/>
    </source>
</evidence>
<proteinExistence type="inferred from homology"/>
<keyword evidence="6" id="KW-0418">Kinase</keyword>
<dbReference type="SUPFAM" id="SSF56112">
    <property type="entry name" value="Protein kinase-like (PK-like)"/>
    <property type="match status" value="1"/>
</dbReference>
<organism evidence="16">
    <name type="scientific">Oppiella nova</name>
    <dbReference type="NCBI Taxonomy" id="334625"/>
    <lineage>
        <taxon>Eukaryota</taxon>
        <taxon>Metazoa</taxon>
        <taxon>Ecdysozoa</taxon>
        <taxon>Arthropoda</taxon>
        <taxon>Chelicerata</taxon>
        <taxon>Arachnida</taxon>
        <taxon>Acari</taxon>
        <taxon>Acariformes</taxon>
        <taxon>Sarcoptiformes</taxon>
        <taxon>Oribatida</taxon>
        <taxon>Brachypylina</taxon>
        <taxon>Oppioidea</taxon>
        <taxon>Oppiidae</taxon>
        <taxon>Oppiella</taxon>
    </lineage>
</organism>
<dbReference type="AlphaFoldDB" id="A0A7R9QNK9"/>
<feature type="region of interest" description="Disordered" evidence="14">
    <location>
        <begin position="792"/>
        <end position="812"/>
    </location>
</feature>
<dbReference type="EC" id="2.7.11.25" evidence="2"/>
<dbReference type="InterPro" id="IPR051681">
    <property type="entry name" value="Ser/Thr_Kinases-Pseudokinases"/>
</dbReference>
<feature type="region of interest" description="Disordered" evidence="14">
    <location>
        <begin position="869"/>
        <end position="999"/>
    </location>
</feature>
<dbReference type="Gene3D" id="3.30.200.20">
    <property type="entry name" value="Phosphorylase Kinase, domain 1"/>
    <property type="match status" value="1"/>
</dbReference>
<keyword evidence="17" id="KW-1185">Reference proteome</keyword>
<comment type="catalytic activity">
    <reaction evidence="8">
        <text>L-threonyl-[protein] + ATP = O-phospho-L-threonyl-[protein] + ADP + H(+)</text>
        <dbReference type="Rhea" id="RHEA:46608"/>
        <dbReference type="Rhea" id="RHEA-COMP:11060"/>
        <dbReference type="Rhea" id="RHEA-COMP:11605"/>
        <dbReference type="ChEBI" id="CHEBI:15378"/>
        <dbReference type="ChEBI" id="CHEBI:30013"/>
        <dbReference type="ChEBI" id="CHEBI:30616"/>
        <dbReference type="ChEBI" id="CHEBI:61977"/>
        <dbReference type="ChEBI" id="CHEBI:456216"/>
        <dbReference type="EC" id="2.7.11.25"/>
    </reaction>
</comment>
<dbReference type="Proteomes" id="UP000728032">
    <property type="component" value="Unassembled WGS sequence"/>
</dbReference>
<evidence type="ECO:0000256" key="13">
    <source>
        <dbReference type="SAM" id="Coils"/>
    </source>
</evidence>
<feature type="domain" description="Protein kinase" evidence="15">
    <location>
        <begin position="215"/>
        <end position="458"/>
    </location>
</feature>
<feature type="compositionally biased region" description="Acidic residues" evidence="14">
    <location>
        <begin position="878"/>
        <end position="888"/>
    </location>
</feature>
<dbReference type="GO" id="GO:0004709">
    <property type="term" value="F:MAP kinase kinase kinase activity"/>
    <property type="evidence" value="ECO:0007669"/>
    <property type="project" value="UniProtKB-EC"/>
</dbReference>
<evidence type="ECO:0000256" key="4">
    <source>
        <dbReference type="ARBA" id="ARBA00022679"/>
    </source>
</evidence>
<dbReference type="EMBL" id="OC919916">
    <property type="protein sequence ID" value="CAD7652035.1"/>
    <property type="molecule type" value="Genomic_DNA"/>
</dbReference>
<keyword evidence="13" id="KW-0175">Coiled coil</keyword>
<dbReference type="GO" id="GO:0005737">
    <property type="term" value="C:cytoplasm"/>
    <property type="evidence" value="ECO:0007669"/>
    <property type="project" value="TreeGrafter"/>
</dbReference>
<dbReference type="SMART" id="SM00220">
    <property type="entry name" value="S_TKc"/>
    <property type="match status" value="1"/>
</dbReference>
<dbReference type="OrthoDB" id="339325at2759"/>
<dbReference type="Gene3D" id="1.10.510.10">
    <property type="entry name" value="Transferase(Phosphotransferase) domain 1"/>
    <property type="match status" value="1"/>
</dbReference>
<dbReference type="InterPro" id="IPR008271">
    <property type="entry name" value="Ser/Thr_kinase_AS"/>
</dbReference>
<dbReference type="GO" id="GO:0006950">
    <property type="term" value="P:response to stress"/>
    <property type="evidence" value="ECO:0007669"/>
    <property type="project" value="UniProtKB-ARBA"/>
</dbReference>
<dbReference type="PROSITE" id="PS00108">
    <property type="entry name" value="PROTEIN_KINASE_ST"/>
    <property type="match status" value="1"/>
</dbReference>
<feature type="region of interest" description="Disordered" evidence="14">
    <location>
        <begin position="1016"/>
        <end position="1063"/>
    </location>
</feature>
<feature type="compositionally biased region" description="Polar residues" evidence="14">
    <location>
        <begin position="905"/>
        <end position="924"/>
    </location>
</feature>
<keyword evidence="5" id="KW-0547">Nucleotide-binding</keyword>
<evidence type="ECO:0000256" key="2">
    <source>
        <dbReference type="ARBA" id="ARBA00012406"/>
    </source>
</evidence>
<name>A0A7R9QNK9_9ACAR</name>
<feature type="compositionally biased region" description="Polar residues" evidence="14">
    <location>
        <begin position="792"/>
        <end position="808"/>
    </location>
</feature>
<keyword evidence="7" id="KW-0067">ATP-binding</keyword>
<comment type="similarity">
    <text evidence="1">Belongs to the protein kinase superfamily. STE Ser/Thr protein kinase family. MAP kinase kinase kinase subfamily.</text>
</comment>
<dbReference type="InterPro" id="IPR000719">
    <property type="entry name" value="Prot_kinase_dom"/>
</dbReference>
<feature type="compositionally biased region" description="Low complexity" evidence="14">
    <location>
        <begin position="986"/>
        <end position="999"/>
    </location>
</feature>
<protein>
    <recommendedName>
        <fullName evidence="10">Mitogen-activated protein kinase kinase kinase dlk-1</fullName>
        <ecNumber evidence="2">2.7.11.25</ecNumber>
    </recommendedName>
    <alternativeName>
        <fullName evidence="12">DAP kinase-like kinase</fullName>
    </alternativeName>
    <alternativeName>
        <fullName evidence="11">Death-associated protein kinase-like kinase</fullName>
    </alternativeName>
</protein>
<dbReference type="PROSITE" id="PS50011">
    <property type="entry name" value="PROTEIN_KINASE_DOM"/>
    <property type="match status" value="1"/>
</dbReference>
<feature type="region of interest" description="Disordered" evidence="14">
    <location>
        <begin position="729"/>
        <end position="780"/>
    </location>
</feature>
<dbReference type="FunFam" id="1.10.510.10:FF:000087">
    <property type="entry name" value="Mitogen-activated protein kinase kinase kinase 12"/>
    <property type="match status" value="1"/>
</dbReference>
<keyword evidence="4" id="KW-0808">Transferase</keyword>
<comment type="catalytic activity">
    <reaction evidence="9">
        <text>L-seryl-[protein] + ATP = O-phospho-L-seryl-[protein] + ADP + H(+)</text>
        <dbReference type="Rhea" id="RHEA:17989"/>
        <dbReference type="Rhea" id="RHEA-COMP:9863"/>
        <dbReference type="Rhea" id="RHEA-COMP:11604"/>
        <dbReference type="ChEBI" id="CHEBI:15378"/>
        <dbReference type="ChEBI" id="CHEBI:29999"/>
        <dbReference type="ChEBI" id="CHEBI:30616"/>
        <dbReference type="ChEBI" id="CHEBI:83421"/>
        <dbReference type="ChEBI" id="CHEBI:456216"/>
        <dbReference type="EC" id="2.7.11.25"/>
    </reaction>
</comment>
<evidence type="ECO:0000256" key="3">
    <source>
        <dbReference type="ARBA" id="ARBA00022527"/>
    </source>
</evidence>
<keyword evidence="3" id="KW-0723">Serine/threonine-protein kinase</keyword>
<evidence type="ECO:0000256" key="8">
    <source>
        <dbReference type="ARBA" id="ARBA00047559"/>
    </source>
</evidence>
<dbReference type="InterPro" id="IPR011009">
    <property type="entry name" value="Kinase-like_dom_sf"/>
</dbReference>
<feature type="compositionally biased region" description="Polar residues" evidence="14">
    <location>
        <begin position="933"/>
        <end position="957"/>
    </location>
</feature>
<evidence type="ECO:0000313" key="17">
    <source>
        <dbReference type="Proteomes" id="UP000728032"/>
    </source>
</evidence>
<evidence type="ECO:0000313" key="16">
    <source>
        <dbReference type="EMBL" id="CAD7652035.1"/>
    </source>
</evidence>
<evidence type="ECO:0000256" key="6">
    <source>
        <dbReference type="ARBA" id="ARBA00022777"/>
    </source>
</evidence>
<gene>
    <name evidence="16" type="ORF">ONB1V03_LOCUS8702</name>
</gene>
<evidence type="ECO:0000256" key="10">
    <source>
        <dbReference type="ARBA" id="ARBA00074193"/>
    </source>
</evidence>
<accession>A0A7R9QNK9</accession>
<evidence type="ECO:0000256" key="1">
    <source>
        <dbReference type="ARBA" id="ARBA00006529"/>
    </source>
</evidence>
<dbReference type="Pfam" id="PF07714">
    <property type="entry name" value="PK_Tyr_Ser-Thr"/>
    <property type="match status" value="1"/>
</dbReference>
<feature type="compositionally biased region" description="Low complexity" evidence="14">
    <location>
        <begin position="958"/>
        <end position="973"/>
    </location>
</feature>
<dbReference type="GO" id="GO:0005524">
    <property type="term" value="F:ATP binding"/>
    <property type="evidence" value="ECO:0007669"/>
    <property type="project" value="UniProtKB-KW"/>
</dbReference>
<dbReference type="PANTHER" id="PTHR44329:SF304">
    <property type="entry name" value="MITOGEN-ACTIVATED PROTEIN KINASE KINASE KINASE 13-LIKE ISOFORM X1"/>
    <property type="match status" value="1"/>
</dbReference>
<evidence type="ECO:0000256" key="5">
    <source>
        <dbReference type="ARBA" id="ARBA00022741"/>
    </source>
</evidence>
<dbReference type="PRINTS" id="PR00109">
    <property type="entry name" value="TYRKINASE"/>
</dbReference>
<reference evidence="16" key="1">
    <citation type="submission" date="2020-11" db="EMBL/GenBank/DDBJ databases">
        <authorList>
            <person name="Tran Van P."/>
        </authorList>
    </citation>
    <scope>NUCLEOTIDE SEQUENCE</scope>
</reference>